<reference evidence="2 3" key="1">
    <citation type="journal article" date="2019" name="Commun. Biol.">
        <title>The bagworm genome reveals a unique fibroin gene that provides high tensile strength.</title>
        <authorList>
            <person name="Kono N."/>
            <person name="Nakamura H."/>
            <person name="Ohtoshi R."/>
            <person name="Tomita M."/>
            <person name="Numata K."/>
            <person name="Arakawa K."/>
        </authorList>
    </citation>
    <scope>NUCLEOTIDE SEQUENCE [LARGE SCALE GENOMIC DNA]</scope>
</reference>
<accession>A0A4C1SM48</accession>
<organism evidence="2 3">
    <name type="scientific">Eumeta variegata</name>
    <name type="common">Bagworm moth</name>
    <name type="synonym">Eumeta japonica</name>
    <dbReference type="NCBI Taxonomy" id="151549"/>
    <lineage>
        <taxon>Eukaryota</taxon>
        <taxon>Metazoa</taxon>
        <taxon>Ecdysozoa</taxon>
        <taxon>Arthropoda</taxon>
        <taxon>Hexapoda</taxon>
        <taxon>Insecta</taxon>
        <taxon>Pterygota</taxon>
        <taxon>Neoptera</taxon>
        <taxon>Endopterygota</taxon>
        <taxon>Lepidoptera</taxon>
        <taxon>Glossata</taxon>
        <taxon>Ditrysia</taxon>
        <taxon>Tineoidea</taxon>
        <taxon>Psychidae</taxon>
        <taxon>Oiketicinae</taxon>
        <taxon>Eumeta</taxon>
    </lineage>
</organism>
<dbReference type="EMBL" id="BGZK01000009">
    <property type="protein sequence ID" value="GBP03212.1"/>
    <property type="molecule type" value="Genomic_DNA"/>
</dbReference>
<dbReference type="Proteomes" id="UP000299102">
    <property type="component" value="Unassembled WGS sequence"/>
</dbReference>
<evidence type="ECO:0000313" key="2">
    <source>
        <dbReference type="EMBL" id="GBP03212.1"/>
    </source>
</evidence>
<evidence type="ECO:0008006" key="4">
    <source>
        <dbReference type="Google" id="ProtNLM"/>
    </source>
</evidence>
<sequence>MSEEESELEQANVGEVQQSVPRVFWRTKEMNTRGPDIADDMLLPQGTSTKNLYSFLSTLILTSGSQSLSRLIFTLHKCEYRQYVPSKPNPLGLKNFVLAARDGVVLDLRYVGSNTLPPQDMADLGCCNYEGITAKDKLGLLQYWLNLATAMAKYDGGTVNPIYSRSNSRGSTDTDSREISSISRNQDEPPKKKYRAIVAQPCPDQNVIYYELLKPNETITGDRYRLQLMRLSRSLARGLADQRFHSYEEVKKWIDSWIASKDM</sequence>
<keyword evidence="3" id="KW-1185">Reference proteome</keyword>
<evidence type="ECO:0000256" key="1">
    <source>
        <dbReference type="SAM" id="MobiDB-lite"/>
    </source>
</evidence>
<feature type="compositionally biased region" description="Polar residues" evidence="1">
    <location>
        <begin position="162"/>
        <end position="171"/>
    </location>
</feature>
<evidence type="ECO:0000313" key="3">
    <source>
        <dbReference type="Proteomes" id="UP000299102"/>
    </source>
</evidence>
<protein>
    <recommendedName>
        <fullName evidence="4">Mariner Mos1 transposase</fullName>
    </recommendedName>
</protein>
<comment type="caution">
    <text evidence="2">The sequence shown here is derived from an EMBL/GenBank/DDBJ whole genome shotgun (WGS) entry which is preliminary data.</text>
</comment>
<gene>
    <name evidence="2" type="ORF">EVAR_2646_1</name>
</gene>
<name>A0A4C1SM48_EUMVA</name>
<dbReference type="OrthoDB" id="118105at2759"/>
<dbReference type="AlphaFoldDB" id="A0A4C1SM48"/>
<proteinExistence type="predicted"/>
<feature type="region of interest" description="Disordered" evidence="1">
    <location>
        <begin position="162"/>
        <end position="192"/>
    </location>
</feature>